<evidence type="ECO:0000313" key="3">
    <source>
        <dbReference type="Proteomes" id="UP000603434"/>
    </source>
</evidence>
<evidence type="ECO:0000313" key="2">
    <source>
        <dbReference type="EMBL" id="MBC8361006.1"/>
    </source>
</evidence>
<dbReference type="AlphaFoldDB" id="A0A8J6NVL2"/>
<comment type="caution">
    <text evidence="2">The sequence shown here is derived from an EMBL/GenBank/DDBJ whole genome shotgun (WGS) entry which is preliminary data.</text>
</comment>
<gene>
    <name evidence="2" type="ORF">H8E23_06390</name>
</gene>
<dbReference type="Proteomes" id="UP000603434">
    <property type="component" value="Unassembled WGS sequence"/>
</dbReference>
<name>A0A8J6NVL2_9BACT</name>
<accession>A0A8J6NVL2</accession>
<evidence type="ECO:0000259" key="1">
    <source>
        <dbReference type="SMART" id="SM00959"/>
    </source>
</evidence>
<dbReference type="SMART" id="SM00959">
    <property type="entry name" value="Rho_N"/>
    <property type="match status" value="1"/>
</dbReference>
<proteinExistence type="predicted"/>
<protein>
    <submittedName>
        <fullName evidence="2">Transcription termination factor Rho</fullName>
    </submittedName>
</protein>
<dbReference type="InterPro" id="IPR011112">
    <property type="entry name" value="Rho-like_N"/>
</dbReference>
<feature type="domain" description="Rho termination factor-like N-terminal" evidence="1">
    <location>
        <begin position="12"/>
        <end position="55"/>
    </location>
</feature>
<reference evidence="2 3" key="1">
    <citation type="submission" date="2020-08" db="EMBL/GenBank/DDBJ databases">
        <title>Bridging the membrane lipid divide: bacteria of the FCB group superphylum have the potential to synthesize archaeal ether lipids.</title>
        <authorList>
            <person name="Villanueva L."/>
            <person name="Von Meijenfeldt F.A.B."/>
            <person name="Westbye A.B."/>
            <person name="Yadav S."/>
            <person name="Hopmans E.C."/>
            <person name="Dutilh B.E."/>
            <person name="Sinninghe Damste J.S."/>
        </authorList>
    </citation>
    <scope>NUCLEOTIDE SEQUENCE [LARGE SCALE GENOMIC DNA]</scope>
    <source>
        <strain evidence="2">NIOZ-UU30</strain>
    </source>
</reference>
<dbReference type="EMBL" id="JACNJH010000116">
    <property type="protein sequence ID" value="MBC8361006.1"/>
    <property type="molecule type" value="Genomic_DNA"/>
</dbReference>
<sequence length="108" mass="12338">MGGEKKDVKEKPLEKMTAKELRELGKQIPGITGVHGMNKPELIRSIKAARGIVDKSPKKTDASVREIKKKVKELRVECDAALNNNEMKMAQIYRRRITRLKKKTRRVA</sequence>
<organism evidence="2 3">
    <name type="scientific">Candidatus Desulfatibia profunda</name>
    <dbReference type="NCBI Taxonomy" id="2841695"/>
    <lineage>
        <taxon>Bacteria</taxon>
        <taxon>Pseudomonadati</taxon>
        <taxon>Thermodesulfobacteriota</taxon>
        <taxon>Desulfobacteria</taxon>
        <taxon>Desulfobacterales</taxon>
        <taxon>Desulfobacterales incertae sedis</taxon>
        <taxon>Candidatus Desulfatibia</taxon>
    </lineage>
</organism>
<dbReference type="GO" id="GO:0006353">
    <property type="term" value="P:DNA-templated transcription termination"/>
    <property type="evidence" value="ECO:0007669"/>
    <property type="project" value="InterPro"/>
</dbReference>